<name>A0A6N3FK29_CLOBU</name>
<accession>A0A6N3FK29</accession>
<organism evidence="1">
    <name type="scientific">Clostridium butyricum</name>
    <dbReference type="NCBI Taxonomy" id="1492"/>
    <lineage>
        <taxon>Bacteria</taxon>
        <taxon>Bacillati</taxon>
        <taxon>Bacillota</taxon>
        <taxon>Clostridia</taxon>
        <taxon>Eubacteriales</taxon>
        <taxon>Clostridiaceae</taxon>
        <taxon>Clostridium</taxon>
    </lineage>
</organism>
<dbReference type="AlphaFoldDB" id="A0A6N3FK29"/>
<dbReference type="EMBL" id="CACRTU010000024">
    <property type="protein sequence ID" value="VYU52737.1"/>
    <property type="molecule type" value="Genomic_DNA"/>
</dbReference>
<evidence type="ECO:0000313" key="1">
    <source>
        <dbReference type="EMBL" id="VYU52737.1"/>
    </source>
</evidence>
<proteinExistence type="predicted"/>
<sequence length="39" mass="4697">MEVYKRAKDKIFKEFNVTKWEDIPATKYNAVQAFIEECL</sequence>
<gene>
    <name evidence="1" type="ORF">CBLFYP62_02630</name>
</gene>
<reference evidence="1" key="1">
    <citation type="submission" date="2019-11" db="EMBL/GenBank/DDBJ databases">
        <authorList>
            <person name="Feng L."/>
        </authorList>
    </citation>
    <scope>NUCLEOTIDE SEQUENCE</scope>
    <source>
        <strain evidence="1">CButyricumLFYP62</strain>
    </source>
</reference>
<protein>
    <submittedName>
        <fullName evidence="1">Uncharacterized protein</fullName>
    </submittedName>
</protein>